<evidence type="ECO:0000256" key="3">
    <source>
        <dbReference type="ARBA" id="ARBA00011890"/>
    </source>
</evidence>
<keyword evidence="4" id="KW-0963">Cytoplasm</keyword>
<protein>
    <recommendedName>
        <fullName evidence="3">protein-L-isoaspartate(D-aspartate) O-methyltransferase</fullName>
        <ecNumber evidence="3">2.1.1.77</ecNumber>
    </recommendedName>
</protein>
<dbReference type="EMBL" id="BQXS01010829">
    <property type="protein sequence ID" value="GKT34547.1"/>
    <property type="molecule type" value="Genomic_DNA"/>
</dbReference>
<dbReference type="PANTHER" id="PTHR11579">
    <property type="entry name" value="PROTEIN-L-ISOASPARTATE O-METHYLTRANSFERASE"/>
    <property type="match status" value="1"/>
</dbReference>
<keyword evidence="9" id="KW-1185">Reference proteome</keyword>
<dbReference type="Gene3D" id="3.40.50.150">
    <property type="entry name" value="Vaccinia Virus protein VP39"/>
    <property type="match status" value="1"/>
</dbReference>
<proteinExistence type="inferred from homology"/>
<reference evidence="8" key="1">
    <citation type="submission" date="2022-03" db="EMBL/GenBank/DDBJ databases">
        <title>Draft genome sequence of Aduncisulcus paluster, a free-living microaerophilic Fornicata.</title>
        <authorList>
            <person name="Yuyama I."/>
            <person name="Kume K."/>
            <person name="Tamura T."/>
            <person name="Inagaki Y."/>
            <person name="Hashimoto T."/>
        </authorList>
    </citation>
    <scope>NUCLEOTIDE SEQUENCE</scope>
    <source>
        <strain evidence="8">NY0171</strain>
    </source>
</reference>
<comment type="caution">
    <text evidence="8">The sequence shown here is derived from an EMBL/GenBank/DDBJ whole genome shotgun (WGS) entry which is preliminary data.</text>
</comment>
<evidence type="ECO:0000256" key="2">
    <source>
        <dbReference type="ARBA" id="ARBA00005369"/>
    </source>
</evidence>
<organism evidence="8 9">
    <name type="scientific">Aduncisulcus paluster</name>
    <dbReference type="NCBI Taxonomy" id="2918883"/>
    <lineage>
        <taxon>Eukaryota</taxon>
        <taxon>Metamonada</taxon>
        <taxon>Carpediemonas-like organisms</taxon>
        <taxon>Aduncisulcus</taxon>
    </lineage>
</organism>
<evidence type="ECO:0000256" key="1">
    <source>
        <dbReference type="ARBA" id="ARBA00004496"/>
    </source>
</evidence>
<dbReference type="Pfam" id="PF01135">
    <property type="entry name" value="PCMT"/>
    <property type="match status" value="1"/>
</dbReference>
<keyword evidence="5" id="KW-0489">Methyltransferase</keyword>
<keyword evidence="7" id="KW-0949">S-adenosyl-L-methionine</keyword>
<dbReference type="SUPFAM" id="SSF53335">
    <property type="entry name" value="S-adenosyl-L-methionine-dependent methyltransferases"/>
    <property type="match status" value="1"/>
</dbReference>
<evidence type="ECO:0000313" key="8">
    <source>
        <dbReference type="EMBL" id="GKT34547.1"/>
    </source>
</evidence>
<comment type="subcellular location">
    <subcellularLocation>
        <location evidence="1">Cytoplasm</location>
    </subcellularLocation>
</comment>
<dbReference type="PANTHER" id="PTHR11579:SF0">
    <property type="entry name" value="PROTEIN-L-ISOASPARTATE(D-ASPARTATE) O-METHYLTRANSFERASE"/>
    <property type="match status" value="1"/>
</dbReference>
<sequence length="315" mass="33950">MLSQLSMAKSLRRSGHLQNRHVFSAFSDIDRANFVPPSLSPGPSPSSFSSSVYSIQPLPIGHGATISAPNIHALCIDQVSSRHDSLLLSSSSKILDVGSGSGYLSAVFSKLLADLSKNAKPEDSTGYVVALDHIPELIEQSKQNMIRQFHTIPSNIRFVCCDGRKGAPSEYVPSNGFDAIVVGAETEIPVIRVLLSQMNFKGRLIAPVITPHGTSMMLYHKESLPSGTSVEAEIGTTHEDIHAKFRSGKLSVKTMQDKLSTSRAREGVVQIGTQLHDGVISPFRVIQSIGIGVVFIPLTSREAQTSGSRIFSPVF</sequence>
<dbReference type="EC" id="2.1.1.77" evidence="3"/>
<name>A0ABQ5KQ08_9EUKA</name>
<gene>
    <name evidence="8" type="ORF">ADUPG1_007885</name>
</gene>
<evidence type="ECO:0000256" key="5">
    <source>
        <dbReference type="ARBA" id="ARBA00022603"/>
    </source>
</evidence>
<evidence type="ECO:0000256" key="7">
    <source>
        <dbReference type="ARBA" id="ARBA00022691"/>
    </source>
</evidence>
<evidence type="ECO:0000256" key="4">
    <source>
        <dbReference type="ARBA" id="ARBA00022490"/>
    </source>
</evidence>
<dbReference type="InterPro" id="IPR029063">
    <property type="entry name" value="SAM-dependent_MTases_sf"/>
</dbReference>
<evidence type="ECO:0000256" key="6">
    <source>
        <dbReference type="ARBA" id="ARBA00022679"/>
    </source>
</evidence>
<dbReference type="InterPro" id="IPR000682">
    <property type="entry name" value="PCMT"/>
</dbReference>
<comment type="similarity">
    <text evidence="2">Belongs to the methyltransferase superfamily. L-isoaspartyl/D-aspartyl protein methyltransferase family.</text>
</comment>
<dbReference type="Proteomes" id="UP001057375">
    <property type="component" value="Unassembled WGS sequence"/>
</dbReference>
<dbReference type="CDD" id="cd02440">
    <property type="entry name" value="AdoMet_MTases"/>
    <property type="match status" value="1"/>
</dbReference>
<keyword evidence="6" id="KW-0808">Transferase</keyword>
<accession>A0ABQ5KQ08</accession>
<evidence type="ECO:0000313" key="9">
    <source>
        <dbReference type="Proteomes" id="UP001057375"/>
    </source>
</evidence>